<keyword evidence="9" id="KW-0479">Metal-binding</keyword>
<evidence type="ECO:0000256" key="7">
    <source>
        <dbReference type="ARBA" id="ARBA00022490"/>
    </source>
</evidence>
<evidence type="ECO:0000256" key="16">
    <source>
        <dbReference type="ARBA" id="ARBA00024827"/>
    </source>
</evidence>
<evidence type="ECO:0000256" key="10">
    <source>
        <dbReference type="ARBA" id="ARBA00022741"/>
    </source>
</evidence>
<keyword evidence="11 19" id="KW-0418">Kinase</keyword>
<dbReference type="EC" id="2.7.13.3" evidence="4"/>
<dbReference type="PANTHER" id="PTHR24421">
    <property type="entry name" value="NITRATE/NITRITE SENSOR PROTEIN NARX-RELATED"/>
    <property type="match status" value="1"/>
</dbReference>
<gene>
    <name evidence="19" type="ORF">J2S11_002256</name>
</gene>
<protein>
    <recommendedName>
        <fullName evidence="5">Oxygen sensor histidine kinase NreB</fullName>
        <ecNumber evidence="4">2.7.13.3</ecNumber>
    </recommendedName>
    <alternativeName>
        <fullName evidence="17">Nitrogen regulation protein B</fullName>
    </alternativeName>
</protein>
<evidence type="ECO:0000256" key="1">
    <source>
        <dbReference type="ARBA" id="ARBA00000085"/>
    </source>
</evidence>
<comment type="cofactor">
    <cofactor evidence="2">
        <name>[4Fe-4S] cluster</name>
        <dbReference type="ChEBI" id="CHEBI:49883"/>
    </cofactor>
</comment>
<comment type="function">
    <text evidence="16">Member of the two-component regulatory system NreB/NreC involved in the control of dissimilatory nitrate/nitrite reduction in response to oxygen. NreB functions as a direct oxygen sensor histidine kinase which is autophosphorylated, in the absence of oxygen, probably at the conserved histidine residue, and transfers its phosphate group probably to a conserved aspartate residue of NreC. NreB/NreC activates the expression of the nitrate (narGHJI) and nitrite (nir) reductase operons, as well as the putative nitrate transporter gene narT.</text>
</comment>
<evidence type="ECO:0000256" key="15">
    <source>
        <dbReference type="ARBA" id="ARBA00023014"/>
    </source>
</evidence>
<evidence type="ECO:0000313" key="20">
    <source>
        <dbReference type="Proteomes" id="UP001235840"/>
    </source>
</evidence>
<evidence type="ECO:0000256" key="8">
    <source>
        <dbReference type="ARBA" id="ARBA00022679"/>
    </source>
</evidence>
<evidence type="ECO:0000256" key="2">
    <source>
        <dbReference type="ARBA" id="ARBA00001966"/>
    </source>
</evidence>
<dbReference type="CDD" id="cd16917">
    <property type="entry name" value="HATPase_UhpB-NarQ-NarX-like"/>
    <property type="match status" value="1"/>
</dbReference>
<dbReference type="InterPro" id="IPR050482">
    <property type="entry name" value="Sensor_HK_TwoCompSys"/>
</dbReference>
<sequence>MAHIVLRMELVERVLHQEGMDQAIAELKKVKESTREGLADVRRIIFDLRPMALDDLGLIPTLNKYIEKLMSNHPILIELKMFGKEIRPTPAMEVAVFRLVQEALNNIIKHAQTREAHIKLEFQAERIYVIVKDNGIGFDPDKELKSGFGLIGMQERVKLLNGHMVVQSSPGNGTKLLIVLPIQKDQLEEGINHESNGRSEYSTRR</sequence>
<evidence type="ECO:0000313" key="19">
    <source>
        <dbReference type="EMBL" id="MDQ0166352.1"/>
    </source>
</evidence>
<organism evidence="19 20">
    <name type="scientific">Caldalkalibacillus horti</name>
    <dbReference type="NCBI Taxonomy" id="77523"/>
    <lineage>
        <taxon>Bacteria</taxon>
        <taxon>Bacillati</taxon>
        <taxon>Bacillota</taxon>
        <taxon>Bacilli</taxon>
        <taxon>Bacillales</taxon>
        <taxon>Bacillaceae</taxon>
        <taxon>Caldalkalibacillus</taxon>
    </lineage>
</organism>
<dbReference type="InterPro" id="IPR003594">
    <property type="entry name" value="HATPase_dom"/>
</dbReference>
<keyword evidence="13" id="KW-0408">Iron</keyword>
<keyword evidence="7" id="KW-0963">Cytoplasm</keyword>
<keyword evidence="20" id="KW-1185">Reference proteome</keyword>
<proteinExistence type="predicted"/>
<evidence type="ECO:0000256" key="17">
    <source>
        <dbReference type="ARBA" id="ARBA00030800"/>
    </source>
</evidence>
<dbReference type="Proteomes" id="UP001235840">
    <property type="component" value="Unassembled WGS sequence"/>
</dbReference>
<dbReference type="InterPro" id="IPR036890">
    <property type="entry name" value="HATPase_C_sf"/>
</dbReference>
<dbReference type="GO" id="GO:0016301">
    <property type="term" value="F:kinase activity"/>
    <property type="evidence" value="ECO:0007669"/>
    <property type="project" value="UniProtKB-KW"/>
</dbReference>
<dbReference type="Pfam" id="PF07730">
    <property type="entry name" value="HisKA_3"/>
    <property type="match status" value="1"/>
</dbReference>
<dbReference type="InterPro" id="IPR005467">
    <property type="entry name" value="His_kinase_dom"/>
</dbReference>
<accession>A0ABT9VZV2</accession>
<keyword evidence="8" id="KW-0808">Transferase</keyword>
<dbReference type="Gene3D" id="3.30.565.10">
    <property type="entry name" value="Histidine kinase-like ATPase, C-terminal domain"/>
    <property type="match status" value="1"/>
</dbReference>
<dbReference type="RefSeq" id="WP_307394485.1">
    <property type="nucleotide sequence ID" value="NZ_JAUSTY010000008.1"/>
</dbReference>
<dbReference type="InterPro" id="IPR004358">
    <property type="entry name" value="Sig_transdc_His_kin-like_C"/>
</dbReference>
<evidence type="ECO:0000256" key="13">
    <source>
        <dbReference type="ARBA" id="ARBA00023004"/>
    </source>
</evidence>
<evidence type="ECO:0000256" key="12">
    <source>
        <dbReference type="ARBA" id="ARBA00022840"/>
    </source>
</evidence>
<dbReference type="Pfam" id="PF02518">
    <property type="entry name" value="HATPase_c"/>
    <property type="match status" value="1"/>
</dbReference>
<comment type="catalytic activity">
    <reaction evidence="1">
        <text>ATP + protein L-histidine = ADP + protein N-phospho-L-histidine.</text>
        <dbReference type="EC" id="2.7.13.3"/>
    </reaction>
</comment>
<dbReference type="SMART" id="SM00387">
    <property type="entry name" value="HATPase_c"/>
    <property type="match status" value="1"/>
</dbReference>
<keyword evidence="6" id="KW-0004">4Fe-4S</keyword>
<reference evidence="19 20" key="1">
    <citation type="submission" date="2023-07" db="EMBL/GenBank/DDBJ databases">
        <title>Genomic Encyclopedia of Type Strains, Phase IV (KMG-IV): sequencing the most valuable type-strain genomes for metagenomic binning, comparative biology and taxonomic classification.</title>
        <authorList>
            <person name="Goeker M."/>
        </authorList>
    </citation>
    <scope>NUCLEOTIDE SEQUENCE [LARGE SCALE GENOMIC DNA]</scope>
    <source>
        <strain evidence="19 20">DSM 12751</strain>
    </source>
</reference>
<dbReference type="EMBL" id="JAUSTY010000008">
    <property type="protein sequence ID" value="MDQ0166352.1"/>
    <property type="molecule type" value="Genomic_DNA"/>
</dbReference>
<evidence type="ECO:0000256" key="14">
    <source>
        <dbReference type="ARBA" id="ARBA00023012"/>
    </source>
</evidence>
<evidence type="ECO:0000256" key="3">
    <source>
        <dbReference type="ARBA" id="ARBA00004496"/>
    </source>
</evidence>
<keyword evidence="12" id="KW-0067">ATP-binding</keyword>
<evidence type="ECO:0000256" key="4">
    <source>
        <dbReference type="ARBA" id="ARBA00012438"/>
    </source>
</evidence>
<comment type="subcellular location">
    <subcellularLocation>
        <location evidence="3">Cytoplasm</location>
    </subcellularLocation>
</comment>
<dbReference type="PRINTS" id="PR00344">
    <property type="entry name" value="BCTRLSENSOR"/>
</dbReference>
<evidence type="ECO:0000259" key="18">
    <source>
        <dbReference type="PROSITE" id="PS50109"/>
    </source>
</evidence>
<dbReference type="PROSITE" id="PS50109">
    <property type="entry name" value="HIS_KIN"/>
    <property type="match status" value="1"/>
</dbReference>
<evidence type="ECO:0000256" key="11">
    <source>
        <dbReference type="ARBA" id="ARBA00022777"/>
    </source>
</evidence>
<keyword evidence="14" id="KW-0902">Two-component regulatory system</keyword>
<dbReference type="InterPro" id="IPR011712">
    <property type="entry name" value="Sig_transdc_His_kin_sub3_dim/P"/>
</dbReference>
<dbReference type="SUPFAM" id="SSF55874">
    <property type="entry name" value="ATPase domain of HSP90 chaperone/DNA topoisomerase II/histidine kinase"/>
    <property type="match status" value="1"/>
</dbReference>
<keyword evidence="15" id="KW-0411">Iron-sulfur</keyword>
<comment type="caution">
    <text evidence="19">The sequence shown here is derived from an EMBL/GenBank/DDBJ whole genome shotgun (WGS) entry which is preliminary data.</text>
</comment>
<keyword evidence="10" id="KW-0547">Nucleotide-binding</keyword>
<name>A0ABT9VZV2_9BACI</name>
<evidence type="ECO:0000256" key="5">
    <source>
        <dbReference type="ARBA" id="ARBA00017322"/>
    </source>
</evidence>
<evidence type="ECO:0000256" key="6">
    <source>
        <dbReference type="ARBA" id="ARBA00022485"/>
    </source>
</evidence>
<feature type="domain" description="Histidine kinase" evidence="18">
    <location>
        <begin position="1"/>
        <end position="184"/>
    </location>
</feature>
<dbReference type="PANTHER" id="PTHR24421:SF55">
    <property type="entry name" value="SENSOR HISTIDINE KINASE YDFH"/>
    <property type="match status" value="1"/>
</dbReference>
<evidence type="ECO:0000256" key="9">
    <source>
        <dbReference type="ARBA" id="ARBA00022723"/>
    </source>
</evidence>